<dbReference type="Gene3D" id="3.90.180.10">
    <property type="entry name" value="Medium-chain alcohol dehydrogenases, catalytic domain"/>
    <property type="match status" value="1"/>
</dbReference>
<dbReference type="OrthoDB" id="3509362at2759"/>
<reference evidence="2 4" key="1">
    <citation type="journal article" date="2020" name="Stud. Mycol.">
        <title>101 Dothideomycetes genomes: a test case for predicting lifestyles and emergence of pathogens.</title>
        <authorList>
            <person name="Haridas S."/>
            <person name="Albert R."/>
            <person name="Binder M."/>
            <person name="Bloem J."/>
            <person name="Labutti K."/>
            <person name="Salamov A."/>
            <person name="Andreopoulos B."/>
            <person name="Baker S."/>
            <person name="Barry K."/>
            <person name="Bills G."/>
            <person name="Bluhm B."/>
            <person name="Cannon C."/>
            <person name="Castanera R."/>
            <person name="Culley D."/>
            <person name="Daum C."/>
            <person name="Ezra D."/>
            <person name="Gonzalez J."/>
            <person name="Henrissat B."/>
            <person name="Kuo A."/>
            <person name="Liang C."/>
            <person name="Lipzen A."/>
            <person name="Lutzoni F."/>
            <person name="Magnuson J."/>
            <person name="Mondo S."/>
            <person name="Nolan M."/>
            <person name="Ohm R."/>
            <person name="Pangilinan J."/>
            <person name="Park H.-J."/>
            <person name="Ramirez L."/>
            <person name="Alfaro M."/>
            <person name="Sun H."/>
            <person name="Tritt A."/>
            <person name="Yoshinaga Y."/>
            <person name="Zwiers L.-H."/>
            <person name="Turgeon B."/>
            <person name="Goodwin S."/>
            <person name="Spatafora J."/>
            <person name="Crous P."/>
            <person name="Grigoriev I."/>
        </authorList>
    </citation>
    <scope>NUCLEOTIDE SEQUENCE</scope>
    <source>
        <strain evidence="2 4">CBS 304.34</strain>
    </source>
</reference>
<dbReference type="PANTHER" id="PTHR44013">
    <property type="entry name" value="ZINC-TYPE ALCOHOL DEHYDROGENASE-LIKE PROTEIN C16A3.02C"/>
    <property type="match status" value="1"/>
</dbReference>
<reference evidence="4" key="2">
    <citation type="submission" date="2020-04" db="EMBL/GenBank/DDBJ databases">
        <authorList>
            <consortium name="NCBI Genome Project"/>
        </authorList>
    </citation>
    <scope>NUCLEOTIDE SEQUENCE</scope>
    <source>
        <strain evidence="4">CBS 304.34</strain>
    </source>
</reference>
<dbReference type="CDD" id="cd05289">
    <property type="entry name" value="MDR_like_2"/>
    <property type="match status" value="1"/>
</dbReference>
<dbReference type="SUPFAM" id="SSF51735">
    <property type="entry name" value="NAD(P)-binding Rossmann-fold domains"/>
    <property type="match status" value="1"/>
</dbReference>
<name>A0A6A6YYN6_9PEZI</name>
<evidence type="ECO:0000313" key="4">
    <source>
        <dbReference type="RefSeq" id="XP_033580078.1"/>
    </source>
</evidence>
<dbReference type="PANTHER" id="PTHR44013:SF5">
    <property type="entry name" value="OXIDOREDUCTASE, PUTATIVE (AFU_ORTHOLOGUE AFUA_5G01290)-RELATED"/>
    <property type="match status" value="1"/>
</dbReference>
<dbReference type="AlphaFoldDB" id="A0A6A6YYN6"/>
<keyword evidence="3" id="KW-1185">Reference proteome</keyword>
<dbReference type="InterPro" id="IPR020843">
    <property type="entry name" value="ER"/>
</dbReference>
<gene>
    <name evidence="2 4" type="ORF">BDZ99DRAFT_249819</name>
</gene>
<dbReference type="EMBL" id="MU003696">
    <property type="protein sequence ID" value="KAF2813114.1"/>
    <property type="molecule type" value="Genomic_DNA"/>
</dbReference>
<dbReference type="InterPro" id="IPR011032">
    <property type="entry name" value="GroES-like_sf"/>
</dbReference>
<evidence type="ECO:0000313" key="2">
    <source>
        <dbReference type="EMBL" id="KAF2813114.1"/>
    </source>
</evidence>
<sequence>MEITAKQLVANFSQQSINSLNPHPIQTIARQLASSTSPQQEQMASSLPSNIRALLQPDIHSTDLILTSMPLQPTQPNTSEHLIKVLATAPCAGELLWAKNFPGFIPRDHPFVPCFDLSGTVVTAPPASPFQPGAHVYTRTPATRTGNAREYAVALTSELAAKPRNLSWEEAASVPLSALTAYQALFVHGGLAAGWKSEAGRAANGTKRVLITAAAAGVGVWLVQLARAAGVREVVGIAGPQNAEFVKGLGASEVIDYKAQELGEWAKENEKVDLVVDLLGGKTLESAWGTVKDGGILLSVSQPPNTAKPDDRTSKDVQDKFFIMEPDGWQLDEVRDLIEAGEAKPVVDSVWKLEQFKEAFAKVASGHTRGKVIIKVQDD</sequence>
<dbReference type="RefSeq" id="XP_033580078.1">
    <property type="nucleotide sequence ID" value="XM_033713664.1"/>
</dbReference>
<dbReference type="InterPro" id="IPR052733">
    <property type="entry name" value="Chloroplast_QOR"/>
</dbReference>
<dbReference type="InterPro" id="IPR036291">
    <property type="entry name" value="NAD(P)-bd_dom_sf"/>
</dbReference>
<evidence type="ECO:0000259" key="1">
    <source>
        <dbReference type="SMART" id="SM00829"/>
    </source>
</evidence>
<protein>
    <submittedName>
        <fullName evidence="2 4">NAD(P)-binding protein</fullName>
    </submittedName>
</protein>
<reference evidence="4" key="3">
    <citation type="submission" date="2025-04" db="UniProtKB">
        <authorList>
            <consortium name="RefSeq"/>
        </authorList>
    </citation>
    <scope>IDENTIFICATION</scope>
    <source>
        <strain evidence="4">CBS 304.34</strain>
    </source>
</reference>
<dbReference type="Pfam" id="PF13602">
    <property type="entry name" value="ADH_zinc_N_2"/>
    <property type="match status" value="1"/>
</dbReference>
<dbReference type="GO" id="GO:0016491">
    <property type="term" value="F:oxidoreductase activity"/>
    <property type="evidence" value="ECO:0007669"/>
    <property type="project" value="InterPro"/>
</dbReference>
<dbReference type="GeneID" id="54454557"/>
<organism evidence="2">
    <name type="scientific">Mytilinidion resinicola</name>
    <dbReference type="NCBI Taxonomy" id="574789"/>
    <lineage>
        <taxon>Eukaryota</taxon>
        <taxon>Fungi</taxon>
        <taxon>Dikarya</taxon>
        <taxon>Ascomycota</taxon>
        <taxon>Pezizomycotina</taxon>
        <taxon>Dothideomycetes</taxon>
        <taxon>Pleosporomycetidae</taxon>
        <taxon>Mytilinidiales</taxon>
        <taxon>Mytilinidiaceae</taxon>
        <taxon>Mytilinidion</taxon>
    </lineage>
</organism>
<dbReference type="Gene3D" id="3.40.50.720">
    <property type="entry name" value="NAD(P)-binding Rossmann-like Domain"/>
    <property type="match status" value="1"/>
</dbReference>
<feature type="domain" description="Enoyl reductase (ER)" evidence="1">
    <location>
        <begin position="61"/>
        <end position="374"/>
    </location>
</feature>
<proteinExistence type="predicted"/>
<dbReference type="Proteomes" id="UP000504636">
    <property type="component" value="Unplaced"/>
</dbReference>
<dbReference type="SMART" id="SM00829">
    <property type="entry name" value="PKS_ER"/>
    <property type="match status" value="1"/>
</dbReference>
<evidence type="ECO:0000313" key="3">
    <source>
        <dbReference type="Proteomes" id="UP000504636"/>
    </source>
</evidence>
<accession>A0A6A6YYN6</accession>
<dbReference type="SUPFAM" id="SSF50129">
    <property type="entry name" value="GroES-like"/>
    <property type="match status" value="1"/>
</dbReference>